<proteinExistence type="predicted"/>
<sequence length="252" mass="27680">MGRDRAIWAVVTALWWAAWVEALPLKELLEAAQLMPEHRAAIDQQPMSSLPQFVGLPAATPDFFMWTGSDGSYRFGLQGHDQWRVESRNPEGVVSGRYYYRTPEGKEVDVSYDAGPQGYQARGEAIPGGAAPPIDHQREQTYQQGTQQQQQQDLMLKQGQEQPVLQRGEGVSSPYGAILLTNVQKTRPMGEGIDTFADDNTLAIVTDVKFHQHLPERPTAVFPVVVLPGSTDEIAGPPLINGQPVLPGALLV</sequence>
<dbReference type="InterPro" id="IPR031311">
    <property type="entry name" value="CHIT_BIND_RR_consensus"/>
</dbReference>
<evidence type="ECO:0000313" key="6">
    <source>
        <dbReference type="Proteomes" id="UP001286313"/>
    </source>
</evidence>
<evidence type="ECO:0000256" key="2">
    <source>
        <dbReference type="PROSITE-ProRule" id="PRU00497"/>
    </source>
</evidence>
<feature type="region of interest" description="Disordered" evidence="3">
    <location>
        <begin position="117"/>
        <end position="148"/>
    </location>
</feature>
<keyword evidence="4" id="KW-0732">Signal</keyword>
<keyword evidence="6" id="KW-1185">Reference proteome</keyword>
<accession>A0AAE1JZB9</accession>
<name>A0AAE1JZB9_PETCI</name>
<dbReference type="PROSITE" id="PS00233">
    <property type="entry name" value="CHIT_BIND_RR_1"/>
    <property type="match status" value="1"/>
</dbReference>
<dbReference type="GO" id="GO:0062129">
    <property type="term" value="C:chitin-based extracellular matrix"/>
    <property type="evidence" value="ECO:0007669"/>
    <property type="project" value="TreeGrafter"/>
</dbReference>
<evidence type="ECO:0000313" key="5">
    <source>
        <dbReference type="EMBL" id="KAK3860827.1"/>
    </source>
</evidence>
<evidence type="ECO:0008006" key="7">
    <source>
        <dbReference type="Google" id="ProtNLM"/>
    </source>
</evidence>
<dbReference type="GO" id="GO:0008010">
    <property type="term" value="F:structural constituent of chitin-based larval cuticle"/>
    <property type="evidence" value="ECO:0007669"/>
    <property type="project" value="TreeGrafter"/>
</dbReference>
<organism evidence="5 6">
    <name type="scientific">Petrolisthes cinctipes</name>
    <name type="common">Flat porcelain crab</name>
    <dbReference type="NCBI Taxonomy" id="88211"/>
    <lineage>
        <taxon>Eukaryota</taxon>
        <taxon>Metazoa</taxon>
        <taxon>Ecdysozoa</taxon>
        <taxon>Arthropoda</taxon>
        <taxon>Crustacea</taxon>
        <taxon>Multicrustacea</taxon>
        <taxon>Malacostraca</taxon>
        <taxon>Eumalacostraca</taxon>
        <taxon>Eucarida</taxon>
        <taxon>Decapoda</taxon>
        <taxon>Pleocyemata</taxon>
        <taxon>Anomura</taxon>
        <taxon>Galatheoidea</taxon>
        <taxon>Porcellanidae</taxon>
        <taxon>Petrolisthes</taxon>
    </lineage>
</organism>
<dbReference type="InterPro" id="IPR000618">
    <property type="entry name" value="Insect_cuticle"/>
</dbReference>
<dbReference type="Pfam" id="PF00379">
    <property type="entry name" value="Chitin_bind_4"/>
    <property type="match status" value="1"/>
</dbReference>
<reference evidence="5" key="1">
    <citation type="submission" date="2023-10" db="EMBL/GenBank/DDBJ databases">
        <title>Genome assemblies of two species of porcelain crab, Petrolisthes cinctipes and Petrolisthes manimaculis (Anomura: Porcellanidae).</title>
        <authorList>
            <person name="Angst P."/>
        </authorList>
    </citation>
    <scope>NUCLEOTIDE SEQUENCE</scope>
    <source>
        <strain evidence="5">PB745_01</strain>
        <tissue evidence="5">Gill</tissue>
    </source>
</reference>
<keyword evidence="1 2" id="KW-0193">Cuticle</keyword>
<evidence type="ECO:0000256" key="3">
    <source>
        <dbReference type="SAM" id="MobiDB-lite"/>
    </source>
</evidence>
<gene>
    <name evidence="5" type="ORF">Pcinc_033147</name>
</gene>
<feature type="chain" id="PRO_5042099326" description="Cuticle protein 6" evidence="4">
    <location>
        <begin position="23"/>
        <end position="252"/>
    </location>
</feature>
<dbReference type="Proteomes" id="UP001286313">
    <property type="component" value="Unassembled WGS sequence"/>
</dbReference>
<dbReference type="PANTHER" id="PTHR10380:SF234">
    <property type="entry name" value="CUTICULAR PROTEIN 97EA, ISOFORM A"/>
    <property type="match status" value="1"/>
</dbReference>
<dbReference type="InterPro" id="IPR050468">
    <property type="entry name" value="Cuticle_Struct_Prot"/>
</dbReference>
<dbReference type="PANTHER" id="PTHR10380">
    <property type="entry name" value="CUTICLE PROTEIN"/>
    <property type="match status" value="1"/>
</dbReference>
<protein>
    <recommendedName>
        <fullName evidence="7">Cuticle protein 6</fullName>
    </recommendedName>
</protein>
<dbReference type="EMBL" id="JAWQEG010004623">
    <property type="protein sequence ID" value="KAK3860827.1"/>
    <property type="molecule type" value="Genomic_DNA"/>
</dbReference>
<dbReference type="PROSITE" id="PS51155">
    <property type="entry name" value="CHIT_BIND_RR_2"/>
    <property type="match status" value="1"/>
</dbReference>
<evidence type="ECO:0000256" key="4">
    <source>
        <dbReference type="SAM" id="SignalP"/>
    </source>
</evidence>
<feature type="signal peptide" evidence="4">
    <location>
        <begin position="1"/>
        <end position="22"/>
    </location>
</feature>
<dbReference type="AlphaFoldDB" id="A0AAE1JZB9"/>
<evidence type="ECO:0000256" key="1">
    <source>
        <dbReference type="ARBA" id="ARBA00022460"/>
    </source>
</evidence>
<comment type="caution">
    <text evidence="5">The sequence shown here is derived from an EMBL/GenBank/DDBJ whole genome shotgun (WGS) entry which is preliminary data.</text>
</comment>